<dbReference type="STRING" id="692418.SAMN04488029_0407"/>
<dbReference type="Pfam" id="PF17194">
    <property type="entry name" value="AbiEi_3_N"/>
    <property type="match status" value="1"/>
</dbReference>
<evidence type="ECO:0000313" key="3">
    <source>
        <dbReference type="Proteomes" id="UP000192472"/>
    </source>
</evidence>
<evidence type="ECO:0000313" key="2">
    <source>
        <dbReference type="EMBL" id="SMD32069.1"/>
    </source>
</evidence>
<protein>
    <submittedName>
        <fullName evidence="2">Transcriptional regulator, AbiEi antitoxin, Type IV TA system</fullName>
    </submittedName>
</protein>
<accession>A0A1W2G5W5</accession>
<dbReference type="InterPro" id="IPR021561">
    <property type="entry name" value="AbiEi_3"/>
</dbReference>
<dbReference type="InterPro" id="IPR033455">
    <property type="entry name" value="AbiEi_3_N"/>
</dbReference>
<proteinExistence type="predicted"/>
<name>A0A1W2G5W5_REIFA</name>
<dbReference type="EMBL" id="FWYF01000001">
    <property type="protein sequence ID" value="SMD32069.1"/>
    <property type="molecule type" value="Genomic_DNA"/>
</dbReference>
<gene>
    <name evidence="2" type="ORF">SAMN04488029_0407</name>
</gene>
<dbReference type="OrthoDB" id="1550938at2"/>
<dbReference type="Pfam" id="PF11459">
    <property type="entry name" value="AbiEi_3"/>
    <property type="match status" value="1"/>
</dbReference>
<dbReference type="AlphaFoldDB" id="A0A1W2G5W5"/>
<dbReference type="RefSeq" id="WP_084370754.1">
    <property type="nucleotide sequence ID" value="NZ_FWYF01000001.1"/>
</dbReference>
<organism evidence="2 3">
    <name type="scientific">Reichenbachiella faecimaris</name>
    <dbReference type="NCBI Taxonomy" id="692418"/>
    <lineage>
        <taxon>Bacteria</taxon>
        <taxon>Pseudomonadati</taxon>
        <taxon>Bacteroidota</taxon>
        <taxon>Cytophagia</taxon>
        <taxon>Cytophagales</taxon>
        <taxon>Reichenbachiellaceae</taxon>
        <taxon>Reichenbachiella</taxon>
    </lineage>
</organism>
<keyword evidence="3" id="KW-1185">Reference proteome</keyword>
<dbReference type="Proteomes" id="UP000192472">
    <property type="component" value="Unassembled WGS sequence"/>
</dbReference>
<sequence length="257" mass="29217">MNTEKGSKINQLLQSQPKGIVFLASWLSKKGYSLDLQKRYRKSNWLLSIGTGAMIRTGDEVNYEGALHSLQQQGDSSIHPGGKTALSLLGKSHYLEFSTKRITLFGGKEENLPVWFKNYDWGTEFNHYQSGFLPKDIGLTQIERKSFPLKISNSARALMECLYLVPKYQDLRECYELMEGLNNLRPKEVQKLLEACASVKVKRLFLFLADKAEHAWLKHIDLDQIDLGKGKRSIITGGAYIPKYQITVNKDLGLNDE</sequence>
<evidence type="ECO:0000259" key="1">
    <source>
        <dbReference type="Pfam" id="PF17194"/>
    </source>
</evidence>
<reference evidence="2 3" key="1">
    <citation type="submission" date="2017-04" db="EMBL/GenBank/DDBJ databases">
        <authorList>
            <person name="Afonso C.L."/>
            <person name="Miller P.J."/>
            <person name="Scott M.A."/>
            <person name="Spackman E."/>
            <person name="Goraichik I."/>
            <person name="Dimitrov K.M."/>
            <person name="Suarez D.L."/>
            <person name="Swayne D.E."/>
        </authorList>
    </citation>
    <scope>NUCLEOTIDE SEQUENCE [LARGE SCALE GENOMIC DNA]</scope>
    <source>
        <strain evidence="2 3">DSM 26133</strain>
    </source>
</reference>
<feature type="domain" description="Transcriptional regulator AbiEi antitoxin N-terminal" evidence="1">
    <location>
        <begin position="7"/>
        <end position="97"/>
    </location>
</feature>